<dbReference type="Proteomes" id="UP000471633">
    <property type="component" value="Unassembled WGS sequence"/>
</dbReference>
<dbReference type="AlphaFoldDB" id="A0A922LUX6"/>
<dbReference type="KEGG" id="shx:MS3_00000202"/>
<evidence type="ECO:0000313" key="2">
    <source>
        <dbReference type="Proteomes" id="UP000471633"/>
    </source>
</evidence>
<protein>
    <submittedName>
        <fullName evidence="1">Uncharacterized protein</fullName>
    </submittedName>
</protein>
<comment type="caution">
    <text evidence="1">The sequence shown here is derived from an EMBL/GenBank/DDBJ whole genome shotgun (WGS) entry which is preliminary data.</text>
</comment>
<dbReference type="RefSeq" id="XP_051073523.1">
    <property type="nucleotide sequence ID" value="XM_051208061.1"/>
</dbReference>
<dbReference type="CTD" id="75576262"/>
<dbReference type="EMBL" id="AMPZ03000001">
    <property type="protein sequence ID" value="KAH9594411.1"/>
    <property type="molecule type" value="Genomic_DNA"/>
</dbReference>
<gene>
    <name evidence="1" type="ORF">MS3_00000202</name>
</gene>
<reference evidence="1" key="3">
    <citation type="submission" date="2021-06" db="EMBL/GenBank/DDBJ databases">
        <title>Chromosome-level genome assembly for S. haematobium.</title>
        <authorList>
            <person name="Stroehlein A.J."/>
        </authorList>
    </citation>
    <scope>NUCLEOTIDE SEQUENCE</scope>
</reference>
<reference evidence="1" key="2">
    <citation type="journal article" date="2019" name="Gigascience">
        <title>High-quality Schistosoma haematobium genome achieved by single-molecule and long-range sequencing.</title>
        <authorList>
            <person name="Stroehlein A.J."/>
            <person name="Korhonen P.K."/>
            <person name="Chong T.M."/>
            <person name="Lim Y.L."/>
            <person name="Chan K.G."/>
            <person name="Webster B."/>
            <person name="Rollinson D."/>
            <person name="Brindley P.J."/>
            <person name="Gasser R.B."/>
            <person name="Young N.D."/>
        </authorList>
    </citation>
    <scope>NUCLEOTIDE SEQUENCE</scope>
</reference>
<reference evidence="1" key="1">
    <citation type="journal article" date="2012" name="Nat. Genet.">
        <title>Whole-genome sequence of Schistosoma haematobium.</title>
        <authorList>
            <person name="Young N.D."/>
            <person name="Jex A.R."/>
            <person name="Li B."/>
            <person name="Liu S."/>
            <person name="Yang L."/>
            <person name="Xiong Z."/>
            <person name="Li Y."/>
            <person name="Cantacessi C."/>
            <person name="Hall R.S."/>
            <person name="Xu X."/>
            <person name="Chen F."/>
            <person name="Wu X."/>
            <person name="Zerlotini A."/>
            <person name="Oliveira G."/>
            <person name="Hofmann A."/>
            <person name="Zhang G."/>
            <person name="Fang X."/>
            <person name="Kang Y."/>
            <person name="Campbell B.E."/>
            <person name="Loukas A."/>
            <person name="Ranganathan S."/>
            <person name="Rollinson D."/>
            <person name="Rinaldi G."/>
            <person name="Brindley P.J."/>
            <person name="Yang H."/>
            <person name="Wang J."/>
            <person name="Wang J."/>
            <person name="Gasser R.B."/>
        </authorList>
    </citation>
    <scope>NUCLEOTIDE SEQUENCE</scope>
</reference>
<proteinExistence type="predicted"/>
<evidence type="ECO:0000313" key="1">
    <source>
        <dbReference type="EMBL" id="KAH9594411.1"/>
    </source>
</evidence>
<organism evidence="1 2">
    <name type="scientific">Schistosoma haematobium</name>
    <name type="common">Blood fluke</name>
    <dbReference type="NCBI Taxonomy" id="6185"/>
    <lineage>
        <taxon>Eukaryota</taxon>
        <taxon>Metazoa</taxon>
        <taxon>Spiralia</taxon>
        <taxon>Lophotrochozoa</taxon>
        <taxon>Platyhelminthes</taxon>
        <taxon>Trematoda</taxon>
        <taxon>Digenea</taxon>
        <taxon>Strigeidida</taxon>
        <taxon>Schistosomatoidea</taxon>
        <taxon>Schistosomatidae</taxon>
        <taxon>Schistosoma</taxon>
    </lineage>
</organism>
<accession>A0A922LUX6</accession>
<dbReference type="GeneID" id="75576262"/>
<keyword evidence="2" id="KW-1185">Reference proteome</keyword>
<reference evidence="1" key="4">
    <citation type="journal article" date="2022" name="PLoS Pathog.">
        <title>Chromosome-level genome of Schistosoma haematobium underpins genome-wide explorations of molecular variation.</title>
        <authorList>
            <person name="Stroehlein A.J."/>
            <person name="Korhonen P.K."/>
            <person name="Lee V.V."/>
            <person name="Ralph S.A."/>
            <person name="Mentink-Kane M."/>
            <person name="You H."/>
            <person name="McManus D.P."/>
            <person name="Tchuente L.T."/>
            <person name="Stothard J.R."/>
            <person name="Kaur P."/>
            <person name="Dudchenko O."/>
            <person name="Aiden E.L."/>
            <person name="Yang B."/>
            <person name="Yang H."/>
            <person name="Emery A.M."/>
            <person name="Webster B.L."/>
            <person name="Brindley P.J."/>
            <person name="Rollinson D."/>
            <person name="Chang B.C.H."/>
            <person name="Gasser R.B."/>
            <person name="Young N.D."/>
        </authorList>
    </citation>
    <scope>NUCLEOTIDE SEQUENCE</scope>
</reference>
<sequence length="286" mass="32686">MSHSSNVIVADVGCSHTSYVSRRIPTQCYDESFDITSICETVLKLGYPGVISFTQWKNLNLVSKFDSSKFKVRLSACDGKNEDLFKMKAAEPDTGSKVHTYLRNLRSNEDKKRVNFTSPKMLNMIKLHKTFSVSGKLYDKSSNFRICCSYLKILGKSDGIYLVYLDKVNVIYKKVNLISITQSHYNCDIPVCRLQPPTDPDCYEAHINVLFKCFGGKASQHESQVLLLANRNVKCAYSYCEWNNGIVFFRMNDGKIINYIITHTGQYHTKGSFNLYVYQHTPYTSI</sequence>
<name>A0A922LUX6_SCHHA</name>